<dbReference type="CDD" id="cd14077">
    <property type="entry name" value="STKc_Kin1_2"/>
    <property type="match status" value="1"/>
</dbReference>
<evidence type="ECO:0000256" key="8">
    <source>
        <dbReference type="ARBA" id="ARBA00047899"/>
    </source>
</evidence>
<dbReference type="AlphaFoldDB" id="A0A4T0FUF9"/>
<evidence type="ECO:0000256" key="3">
    <source>
        <dbReference type="ARBA" id="ARBA00022527"/>
    </source>
</evidence>
<keyword evidence="6" id="KW-0418">Kinase</keyword>
<dbReference type="InterPro" id="IPR001772">
    <property type="entry name" value="KA1_dom"/>
</dbReference>
<feature type="region of interest" description="Disordered" evidence="11">
    <location>
        <begin position="873"/>
        <end position="925"/>
    </location>
</feature>
<feature type="region of interest" description="Disordered" evidence="11">
    <location>
        <begin position="755"/>
        <end position="856"/>
    </location>
</feature>
<feature type="compositionally biased region" description="Basic and acidic residues" evidence="11">
    <location>
        <begin position="787"/>
        <end position="804"/>
    </location>
</feature>
<dbReference type="OrthoDB" id="193931at2759"/>
<dbReference type="InterPro" id="IPR011009">
    <property type="entry name" value="Kinase-like_dom_sf"/>
</dbReference>
<evidence type="ECO:0000313" key="15">
    <source>
        <dbReference type="Proteomes" id="UP000310189"/>
    </source>
</evidence>
<dbReference type="SUPFAM" id="SSF103243">
    <property type="entry name" value="KA1-like"/>
    <property type="match status" value="1"/>
</dbReference>
<feature type="compositionally biased region" description="Polar residues" evidence="11">
    <location>
        <begin position="809"/>
        <end position="821"/>
    </location>
</feature>
<keyword evidence="3" id="KW-0723">Serine/threonine-protein kinase</keyword>
<dbReference type="GO" id="GO:0000226">
    <property type="term" value="P:microtubule cytoskeleton organization"/>
    <property type="evidence" value="ECO:0007669"/>
    <property type="project" value="TreeGrafter"/>
</dbReference>
<feature type="region of interest" description="Disordered" evidence="11">
    <location>
        <begin position="614"/>
        <end position="740"/>
    </location>
</feature>
<keyword evidence="15" id="KW-1185">Reference proteome</keyword>
<accession>A0A4T0FUF9</accession>
<dbReference type="PROSITE" id="PS00107">
    <property type="entry name" value="PROTEIN_KINASE_ATP"/>
    <property type="match status" value="1"/>
</dbReference>
<organism evidence="14 15">
    <name type="scientific">Wallemia hederae</name>
    <dbReference type="NCBI Taxonomy" id="1540922"/>
    <lineage>
        <taxon>Eukaryota</taxon>
        <taxon>Fungi</taxon>
        <taxon>Dikarya</taxon>
        <taxon>Basidiomycota</taxon>
        <taxon>Wallemiomycotina</taxon>
        <taxon>Wallemiomycetes</taxon>
        <taxon>Wallemiales</taxon>
        <taxon>Wallemiaceae</taxon>
        <taxon>Wallemia</taxon>
    </lineage>
</organism>
<evidence type="ECO:0000256" key="1">
    <source>
        <dbReference type="ARBA" id="ARBA00010791"/>
    </source>
</evidence>
<dbReference type="Gene3D" id="3.30.310.80">
    <property type="entry name" value="Kinase associated domain 1, KA1"/>
    <property type="match status" value="1"/>
</dbReference>
<dbReference type="GO" id="GO:0004674">
    <property type="term" value="F:protein serine/threonine kinase activity"/>
    <property type="evidence" value="ECO:0007669"/>
    <property type="project" value="UniProtKB-KW"/>
</dbReference>
<dbReference type="EC" id="2.7.11.1" evidence="2"/>
<dbReference type="PROSITE" id="PS50011">
    <property type="entry name" value="PROTEIN_KINASE_DOM"/>
    <property type="match status" value="1"/>
</dbReference>
<dbReference type="Pfam" id="PF02149">
    <property type="entry name" value="KA1"/>
    <property type="match status" value="1"/>
</dbReference>
<name>A0A4T0FUF9_9BASI</name>
<evidence type="ECO:0000259" key="12">
    <source>
        <dbReference type="PROSITE" id="PS50011"/>
    </source>
</evidence>
<evidence type="ECO:0000259" key="13">
    <source>
        <dbReference type="PROSITE" id="PS50032"/>
    </source>
</evidence>
<evidence type="ECO:0000256" key="4">
    <source>
        <dbReference type="ARBA" id="ARBA00022679"/>
    </source>
</evidence>
<evidence type="ECO:0000256" key="10">
    <source>
        <dbReference type="PROSITE-ProRule" id="PRU10141"/>
    </source>
</evidence>
<feature type="compositionally biased region" description="Basic and acidic residues" evidence="11">
    <location>
        <begin position="831"/>
        <end position="849"/>
    </location>
</feature>
<feature type="compositionally biased region" description="Polar residues" evidence="11">
    <location>
        <begin position="632"/>
        <end position="653"/>
    </location>
</feature>
<dbReference type="Proteomes" id="UP000310189">
    <property type="component" value="Unassembled WGS sequence"/>
</dbReference>
<comment type="similarity">
    <text evidence="1">Belongs to the protein kinase superfamily. CAMK Ser/Thr protein kinase family. NIM1 subfamily.</text>
</comment>
<dbReference type="Gene3D" id="1.10.510.10">
    <property type="entry name" value="Transferase(Phosphotransferase) domain 1"/>
    <property type="match status" value="1"/>
</dbReference>
<dbReference type="InterPro" id="IPR000719">
    <property type="entry name" value="Prot_kinase_dom"/>
</dbReference>
<comment type="caution">
    <text evidence="14">The sequence shown here is derived from an EMBL/GenBank/DDBJ whole genome shotgun (WGS) entry which is preliminary data.</text>
</comment>
<dbReference type="SUPFAM" id="SSF56112">
    <property type="entry name" value="Protein kinase-like (PK-like)"/>
    <property type="match status" value="1"/>
</dbReference>
<sequence length="1097" mass="120715">MTTTTSQTHAVQQPQRSSSKARMLGDYVLGKTLGAGSMGKVKIGVHVVTGEKVAIKIIPRFTATSALNAINSNQPKPTQSFINKAHNKDLSKEVRTVREASICLLLFHPFICGMREMSVYSQHYYMLNEFVNGGQMLDYIISHGRLKERSARSFARQISSALMYCHANSIVHRDLKIENILISKTGNIKIIDFGLSNIWSPHSNLNTFCGSLYFAAPELLNARAYSGPEVDVWSFGIVLYVLVAGKVPFDDQSMPALHAKIKRGHVEYPAWLSTECKSLLSRMLVTNPLLRASLTEVSNHPWMVKGHSGPPPTHIPARQPLRPDMPFDTEVIKGMKGFEFGNSYDIERKLRDLLNSPAYLSALAEWDKRNLNLSHKSEPDLNNYSGDLNAHVQHTPHHHRRFSQQYSTKSGAGTGDVDKELPTSMSASQALSDAHQRPSRLSKRFSGLDFYKRKLAGSSIANAFTSINDQVVNGDRDHKFDASKPYLDPTQGFHPLISIYYLVSEKLQRDKAFGPGLFASSQVSLATMANQGPTSTQPHTLSATDQNVYAQYERNRPPPPVAPIPLPQPDETGVNGVRRSTSNSSMMPVARQRISSNNARARPNTMLEYTQDKTYPQFPPAQQPTPVPNRAPSYTRNTMNGQTVVRSPSSPAMNSRHRSRANPMDLGTAAPVQPPPPVRDGRDYPLPPPAASAHRRSHSLSQKPEMSPPTNSTSTNASPNMTTINEPDTANGSHAVGHNGKGIARKFNSILHRQSTHEDGENQPRQRVNSTSSYKTANRLSLLAKSGSRDREREKMNAHNEAVSKLEGTGNNKPSAANYSPTAHRRAYTVSEKKRDREPPIAHSQHDRNYSTGQPKTVHTVGRYSGVGPWIQASNVGEKKSPPPLQTPGTPTATEVMSRSSSNNNNMTSPVEKNAPRTPSDEVLDPVEEPKAVWGKGLFSVATTSTKSSNTLRSEIGETLSKLGVSYRLTRAGFECIHQPSISVGGAGSKRLEGSGDYSVKDVKGDSSEHMKFGKFVRKKSSKLSFNSSKKASNHDDLALDDGNKDANLSASKVRFEINIVRVPLLLGINGIQFRRITGNSWSYKAVAQRVLGELQL</sequence>
<feature type="region of interest" description="Disordered" evidence="11">
    <location>
        <begin position="553"/>
        <end position="589"/>
    </location>
</feature>
<protein>
    <recommendedName>
        <fullName evidence="2">non-specific serine/threonine protein kinase</fullName>
        <ecNumber evidence="2">2.7.11.1</ecNumber>
    </recommendedName>
</protein>
<dbReference type="PANTHER" id="PTHR24346">
    <property type="entry name" value="MAP/MICROTUBULE AFFINITY-REGULATING KINASE"/>
    <property type="match status" value="1"/>
</dbReference>
<dbReference type="Pfam" id="PF00069">
    <property type="entry name" value="Pkinase"/>
    <property type="match status" value="1"/>
</dbReference>
<reference evidence="14 15" key="1">
    <citation type="submission" date="2019-03" db="EMBL/GenBank/DDBJ databases">
        <title>Sequencing 23 genomes of Wallemia ichthyophaga.</title>
        <authorList>
            <person name="Gostincar C."/>
        </authorList>
    </citation>
    <scope>NUCLEOTIDE SEQUENCE [LARGE SCALE GENOMIC DNA]</scope>
    <source>
        <strain evidence="14 15">EXF-5753</strain>
    </source>
</reference>
<feature type="compositionally biased region" description="Pro residues" evidence="11">
    <location>
        <begin position="617"/>
        <end position="629"/>
    </location>
</feature>
<evidence type="ECO:0000256" key="5">
    <source>
        <dbReference type="ARBA" id="ARBA00022741"/>
    </source>
</evidence>
<keyword evidence="7 10" id="KW-0067">ATP-binding</keyword>
<keyword evidence="5 10" id="KW-0547">Nucleotide-binding</keyword>
<evidence type="ECO:0000256" key="2">
    <source>
        <dbReference type="ARBA" id="ARBA00012513"/>
    </source>
</evidence>
<evidence type="ECO:0000256" key="9">
    <source>
        <dbReference type="ARBA" id="ARBA00048679"/>
    </source>
</evidence>
<dbReference type="CDD" id="cd12121">
    <property type="entry name" value="MARK_C_like"/>
    <property type="match status" value="1"/>
</dbReference>
<dbReference type="PANTHER" id="PTHR24346:SF82">
    <property type="entry name" value="KP78A-RELATED"/>
    <property type="match status" value="1"/>
</dbReference>
<dbReference type="SMART" id="SM00220">
    <property type="entry name" value="S_TKc"/>
    <property type="match status" value="1"/>
</dbReference>
<gene>
    <name evidence="14" type="ORF">E3P99_00595</name>
</gene>
<proteinExistence type="inferred from homology"/>
<dbReference type="FunFam" id="1.10.510.10:FF:000792">
    <property type="entry name" value="Non-specific serine/threonine protein kinase"/>
    <property type="match status" value="1"/>
</dbReference>
<dbReference type="EMBL" id="SPNW01000006">
    <property type="protein sequence ID" value="TIA92527.1"/>
    <property type="molecule type" value="Genomic_DNA"/>
</dbReference>
<dbReference type="InterPro" id="IPR028375">
    <property type="entry name" value="KA1/Ssp2_C"/>
</dbReference>
<evidence type="ECO:0000256" key="7">
    <source>
        <dbReference type="ARBA" id="ARBA00022840"/>
    </source>
</evidence>
<comment type="catalytic activity">
    <reaction evidence="8">
        <text>L-threonyl-[protein] + ATP = O-phospho-L-threonyl-[protein] + ADP + H(+)</text>
        <dbReference type="Rhea" id="RHEA:46608"/>
        <dbReference type="Rhea" id="RHEA-COMP:11060"/>
        <dbReference type="Rhea" id="RHEA-COMP:11605"/>
        <dbReference type="ChEBI" id="CHEBI:15378"/>
        <dbReference type="ChEBI" id="CHEBI:30013"/>
        <dbReference type="ChEBI" id="CHEBI:30616"/>
        <dbReference type="ChEBI" id="CHEBI:61977"/>
        <dbReference type="ChEBI" id="CHEBI:456216"/>
        <dbReference type="EC" id="2.7.11.1"/>
    </reaction>
</comment>
<evidence type="ECO:0000256" key="6">
    <source>
        <dbReference type="ARBA" id="ARBA00022777"/>
    </source>
</evidence>
<dbReference type="InterPro" id="IPR017441">
    <property type="entry name" value="Protein_kinase_ATP_BS"/>
</dbReference>
<dbReference type="GO" id="GO:0005737">
    <property type="term" value="C:cytoplasm"/>
    <property type="evidence" value="ECO:0007669"/>
    <property type="project" value="TreeGrafter"/>
</dbReference>
<feature type="compositionally biased region" description="Basic and acidic residues" evidence="11">
    <location>
        <begin position="755"/>
        <end position="764"/>
    </location>
</feature>
<feature type="compositionally biased region" description="Polar residues" evidence="11">
    <location>
        <begin position="765"/>
        <end position="779"/>
    </location>
</feature>
<dbReference type="GO" id="GO:0035556">
    <property type="term" value="P:intracellular signal transduction"/>
    <property type="evidence" value="ECO:0007669"/>
    <property type="project" value="TreeGrafter"/>
</dbReference>
<comment type="catalytic activity">
    <reaction evidence="9">
        <text>L-seryl-[protein] + ATP = O-phospho-L-seryl-[protein] + ADP + H(+)</text>
        <dbReference type="Rhea" id="RHEA:17989"/>
        <dbReference type="Rhea" id="RHEA-COMP:9863"/>
        <dbReference type="Rhea" id="RHEA-COMP:11604"/>
        <dbReference type="ChEBI" id="CHEBI:15378"/>
        <dbReference type="ChEBI" id="CHEBI:29999"/>
        <dbReference type="ChEBI" id="CHEBI:30616"/>
        <dbReference type="ChEBI" id="CHEBI:83421"/>
        <dbReference type="ChEBI" id="CHEBI:456216"/>
        <dbReference type="EC" id="2.7.11.1"/>
    </reaction>
</comment>
<dbReference type="PROSITE" id="PS00108">
    <property type="entry name" value="PROTEIN_KINASE_ST"/>
    <property type="match status" value="1"/>
</dbReference>
<keyword evidence="4" id="KW-0808">Transferase</keyword>
<feature type="binding site" evidence="10">
    <location>
        <position position="56"/>
    </location>
    <ligand>
        <name>ATP</name>
        <dbReference type="ChEBI" id="CHEBI:30616"/>
    </ligand>
</feature>
<feature type="domain" description="Protein kinase" evidence="12">
    <location>
        <begin position="27"/>
        <end position="303"/>
    </location>
</feature>
<evidence type="ECO:0000313" key="14">
    <source>
        <dbReference type="EMBL" id="TIA92527.1"/>
    </source>
</evidence>
<dbReference type="GO" id="GO:0106310">
    <property type="term" value="F:protein serine kinase activity"/>
    <property type="evidence" value="ECO:0007669"/>
    <property type="project" value="RHEA"/>
</dbReference>
<dbReference type="GO" id="GO:0005524">
    <property type="term" value="F:ATP binding"/>
    <property type="evidence" value="ECO:0007669"/>
    <property type="project" value="UniProtKB-UniRule"/>
</dbReference>
<feature type="domain" description="KA1" evidence="13">
    <location>
        <begin position="1047"/>
        <end position="1097"/>
    </location>
</feature>
<dbReference type="PROSITE" id="PS50032">
    <property type="entry name" value="KA1"/>
    <property type="match status" value="1"/>
</dbReference>
<feature type="compositionally biased region" description="Polar residues" evidence="11">
    <location>
        <begin position="887"/>
        <end position="897"/>
    </location>
</feature>
<evidence type="ECO:0000256" key="11">
    <source>
        <dbReference type="SAM" id="MobiDB-lite"/>
    </source>
</evidence>
<feature type="region of interest" description="Disordered" evidence="11">
    <location>
        <begin position="382"/>
        <end position="421"/>
    </location>
</feature>
<feature type="compositionally biased region" description="Pro residues" evidence="11">
    <location>
        <begin position="557"/>
        <end position="568"/>
    </location>
</feature>
<feature type="compositionally biased region" description="Low complexity" evidence="11">
    <location>
        <begin position="708"/>
        <end position="723"/>
    </location>
</feature>
<dbReference type="InterPro" id="IPR008271">
    <property type="entry name" value="Ser/Thr_kinase_AS"/>
</dbReference>